<dbReference type="RefSeq" id="WP_171085546.1">
    <property type="nucleotide sequence ID" value="NZ_JABAIV010000004.1"/>
</dbReference>
<gene>
    <name evidence="2" type="ORF">HGB41_14460</name>
</gene>
<feature type="region of interest" description="Disordered" evidence="1">
    <location>
        <begin position="1"/>
        <end position="22"/>
    </location>
</feature>
<comment type="caution">
    <text evidence="2">The sequence shown here is derived from an EMBL/GenBank/DDBJ whole genome shotgun (WGS) entry which is preliminary data.</text>
</comment>
<accession>A0A7Y2K034</accession>
<proteinExistence type="predicted"/>
<dbReference type="Proteomes" id="UP000533905">
    <property type="component" value="Unassembled WGS sequence"/>
</dbReference>
<dbReference type="EMBL" id="JABAIV010000004">
    <property type="protein sequence ID" value="NNG24195.1"/>
    <property type="molecule type" value="Genomic_DNA"/>
</dbReference>
<organism evidence="2 3">
    <name type="scientific">Telluria aromaticivorans</name>
    <dbReference type="NCBI Taxonomy" id="2725995"/>
    <lineage>
        <taxon>Bacteria</taxon>
        <taxon>Pseudomonadati</taxon>
        <taxon>Pseudomonadota</taxon>
        <taxon>Betaproteobacteria</taxon>
        <taxon>Burkholderiales</taxon>
        <taxon>Oxalobacteraceae</taxon>
        <taxon>Telluria group</taxon>
        <taxon>Telluria</taxon>
    </lineage>
</organism>
<evidence type="ECO:0000313" key="2">
    <source>
        <dbReference type="EMBL" id="NNG24195.1"/>
    </source>
</evidence>
<protein>
    <submittedName>
        <fullName evidence="2">Uncharacterized protein</fullName>
    </submittedName>
</protein>
<feature type="compositionally biased region" description="Polar residues" evidence="1">
    <location>
        <begin position="1"/>
        <end position="16"/>
    </location>
</feature>
<dbReference type="AlphaFoldDB" id="A0A7Y2K034"/>
<reference evidence="2 3" key="1">
    <citation type="submission" date="2020-04" db="EMBL/GenBank/DDBJ databases">
        <title>Massilia sp. nov., a cold adapted bacteria isolated from Arctic soil.</title>
        <authorList>
            <person name="Son J."/>
            <person name="Ka J.-O."/>
        </authorList>
    </citation>
    <scope>NUCLEOTIDE SEQUENCE [LARGE SCALE GENOMIC DNA]</scope>
    <source>
        <strain evidence="2 3">ML15P13</strain>
    </source>
</reference>
<sequence length="186" mass="20529">MSTEDQPVQAPTTPQMSERGAARRRLTKAGLGAAGVLLSLESRATMKPMVCFSPSAGYSGKLSSNYNRNVVCGGKSPGYWKNHSGWPCSRGKEFDSVFTCSGRNQSTYGSKTMLQIVQGCDFDKYNLGRHLIATYLNVLSGRISFLSVKTLTDMWTQLQNTGFYKPSANVFWNAEQTKVYLEATHD</sequence>
<keyword evidence="3" id="KW-1185">Reference proteome</keyword>
<name>A0A7Y2K034_9BURK</name>
<evidence type="ECO:0000313" key="3">
    <source>
        <dbReference type="Proteomes" id="UP000533905"/>
    </source>
</evidence>
<evidence type="ECO:0000256" key="1">
    <source>
        <dbReference type="SAM" id="MobiDB-lite"/>
    </source>
</evidence>